<comment type="caution">
    <text evidence="1">The sequence shown here is derived from an EMBL/GenBank/DDBJ whole genome shotgun (WGS) entry which is preliminary data.</text>
</comment>
<evidence type="ECO:0000313" key="2">
    <source>
        <dbReference type="Proteomes" id="UP001221142"/>
    </source>
</evidence>
<name>A0AAD7FVU4_9AGAR</name>
<gene>
    <name evidence="1" type="ORF">FB45DRAFT_1051187</name>
</gene>
<dbReference type="Gene3D" id="3.80.10.10">
    <property type="entry name" value="Ribonuclease Inhibitor"/>
    <property type="match status" value="1"/>
</dbReference>
<organism evidence="1 2">
    <name type="scientific">Roridomyces roridus</name>
    <dbReference type="NCBI Taxonomy" id="1738132"/>
    <lineage>
        <taxon>Eukaryota</taxon>
        <taxon>Fungi</taxon>
        <taxon>Dikarya</taxon>
        <taxon>Basidiomycota</taxon>
        <taxon>Agaricomycotina</taxon>
        <taxon>Agaricomycetes</taxon>
        <taxon>Agaricomycetidae</taxon>
        <taxon>Agaricales</taxon>
        <taxon>Marasmiineae</taxon>
        <taxon>Mycenaceae</taxon>
        <taxon>Roridomyces</taxon>
    </lineage>
</organism>
<protein>
    <recommendedName>
        <fullName evidence="3">F-box domain-containing protein</fullName>
    </recommendedName>
</protein>
<evidence type="ECO:0000313" key="1">
    <source>
        <dbReference type="EMBL" id="KAJ7646502.1"/>
    </source>
</evidence>
<dbReference type="Proteomes" id="UP001221142">
    <property type="component" value="Unassembled WGS sequence"/>
</dbReference>
<dbReference type="AlphaFoldDB" id="A0AAD7FVU4"/>
<keyword evidence="2" id="KW-1185">Reference proteome</keyword>
<dbReference type="InterPro" id="IPR032675">
    <property type="entry name" value="LRR_dom_sf"/>
</dbReference>
<dbReference type="PANTHER" id="PTHR38926">
    <property type="entry name" value="F-BOX DOMAIN CONTAINING PROTEIN, EXPRESSED"/>
    <property type="match status" value="1"/>
</dbReference>
<dbReference type="SUPFAM" id="SSF52047">
    <property type="entry name" value="RNI-like"/>
    <property type="match status" value="1"/>
</dbReference>
<sequence>MDARPPFVLPDPPISPPSIAHLLTSNSAPEGLEEHIVRGHLAELESQAAFLENVITVFALQRPDLLPSIEAHALQHADVLRSIEDHKSILSPMRRLANELLAEIFMVVVQDAFYSESPNSGPTSEYPWVLVRVCRRWNAVASNTQSLWSWVYLNLDSMDDERGAVPVTQLFHKRSGNSPLTVKIQQLYERSKSRVLTVALAHCERWQSLTLFATDSCVIYDMAVVRCRLPALTTLNIDGGALEAATGVAIDYNDTFAVVPNLTAARVAIHQALFELPWRQLTRLSLNVFCREEALPILAQLSSALVELRVEWRDPFPLVPDWRGITITLPRLHTLELVSQCAPAQSAISLLSFFNTPLLEHLETQGDVDEDAVLSFITRSRCKKSLKSLHFLLDSNNSDRALSLVGRMPHLLHLKFGNLSKADIESFTAGCTRIGSNDFRAEDPDISYMQMGGLFIKILSCSRLWPFDSLVDAKFEVY</sequence>
<reference evidence="1" key="1">
    <citation type="submission" date="2023-03" db="EMBL/GenBank/DDBJ databases">
        <title>Massive genome expansion in bonnet fungi (Mycena s.s.) driven by repeated elements and novel gene families across ecological guilds.</title>
        <authorList>
            <consortium name="Lawrence Berkeley National Laboratory"/>
            <person name="Harder C.B."/>
            <person name="Miyauchi S."/>
            <person name="Viragh M."/>
            <person name="Kuo A."/>
            <person name="Thoen E."/>
            <person name="Andreopoulos B."/>
            <person name="Lu D."/>
            <person name="Skrede I."/>
            <person name="Drula E."/>
            <person name="Henrissat B."/>
            <person name="Morin E."/>
            <person name="Kohler A."/>
            <person name="Barry K."/>
            <person name="LaButti K."/>
            <person name="Morin E."/>
            <person name="Salamov A."/>
            <person name="Lipzen A."/>
            <person name="Mereny Z."/>
            <person name="Hegedus B."/>
            <person name="Baldrian P."/>
            <person name="Stursova M."/>
            <person name="Weitz H."/>
            <person name="Taylor A."/>
            <person name="Grigoriev I.V."/>
            <person name="Nagy L.G."/>
            <person name="Martin F."/>
            <person name="Kauserud H."/>
        </authorList>
    </citation>
    <scope>NUCLEOTIDE SEQUENCE</scope>
    <source>
        <strain evidence="1">9284</strain>
    </source>
</reference>
<accession>A0AAD7FVU4</accession>
<proteinExistence type="predicted"/>
<dbReference type="EMBL" id="JARKIF010000002">
    <property type="protein sequence ID" value="KAJ7646502.1"/>
    <property type="molecule type" value="Genomic_DNA"/>
</dbReference>
<dbReference type="PANTHER" id="PTHR38926:SF5">
    <property type="entry name" value="F-BOX AND LEUCINE-RICH REPEAT PROTEIN 6"/>
    <property type="match status" value="1"/>
</dbReference>
<evidence type="ECO:0008006" key="3">
    <source>
        <dbReference type="Google" id="ProtNLM"/>
    </source>
</evidence>